<feature type="compositionally biased region" description="Low complexity" evidence="1">
    <location>
        <begin position="256"/>
        <end position="265"/>
    </location>
</feature>
<name>A0A6A3P2L5_9STRA</name>
<feature type="region of interest" description="Disordered" evidence="1">
    <location>
        <begin position="252"/>
        <end position="342"/>
    </location>
</feature>
<proteinExistence type="predicted"/>
<feature type="compositionally biased region" description="Polar residues" evidence="1">
    <location>
        <begin position="274"/>
        <end position="313"/>
    </location>
</feature>
<dbReference type="Proteomes" id="UP000435112">
    <property type="component" value="Unassembled WGS sequence"/>
</dbReference>
<accession>A0A6A3P2L5</accession>
<evidence type="ECO:0000313" key="3">
    <source>
        <dbReference type="EMBL" id="KAE9052008.1"/>
    </source>
</evidence>
<feature type="region of interest" description="Disordered" evidence="1">
    <location>
        <begin position="107"/>
        <end position="140"/>
    </location>
</feature>
<feature type="compositionally biased region" description="Basic residues" evidence="1">
    <location>
        <begin position="325"/>
        <end position="338"/>
    </location>
</feature>
<protein>
    <submittedName>
        <fullName evidence="2">Uncharacterized protein</fullName>
    </submittedName>
</protein>
<dbReference type="Proteomes" id="UP000429607">
    <property type="component" value="Unassembled WGS sequence"/>
</dbReference>
<reference evidence="4 5" key="1">
    <citation type="submission" date="2018-09" db="EMBL/GenBank/DDBJ databases">
        <title>Genomic investigation of the strawberry pathogen Phytophthora fragariae indicates pathogenicity is determined by transcriptional variation in three key races.</title>
        <authorList>
            <person name="Adams T.M."/>
            <person name="Armitage A.D."/>
            <person name="Sobczyk M.K."/>
            <person name="Bates H.J."/>
            <person name="Dunwell J.M."/>
            <person name="Nellist C.F."/>
            <person name="Harrison R.J."/>
        </authorList>
    </citation>
    <scope>NUCLEOTIDE SEQUENCE [LARGE SCALE GENOMIC DNA]</scope>
    <source>
        <strain evidence="3 4">SCRP249</strain>
        <strain evidence="2 5">SCRP324</strain>
    </source>
</reference>
<dbReference type="AlphaFoldDB" id="A0A6A3P2L5"/>
<dbReference type="EMBL" id="QXFV01000025">
    <property type="protein sequence ID" value="KAE9052008.1"/>
    <property type="molecule type" value="Genomic_DNA"/>
</dbReference>
<evidence type="ECO:0000313" key="4">
    <source>
        <dbReference type="Proteomes" id="UP000429607"/>
    </source>
</evidence>
<feature type="compositionally biased region" description="Polar residues" evidence="1">
    <location>
        <begin position="179"/>
        <end position="190"/>
    </location>
</feature>
<evidence type="ECO:0000256" key="1">
    <source>
        <dbReference type="SAM" id="MobiDB-lite"/>
    </source>
</evidence>
<comment type="caution">
    <text evidence="2">The sequence shown here is derived from an EMBL/GenBank/DDBJ whole genome shotgun (WGS) entry which is preliminary data.</text>
</comment>
<organism evidence="2 5">
    <name type="scientific">Phytophthora rubi</name>
    <dbReference type="NCBI Taxonomy" id="129364"/>
    <lineage>
        <taxon>Eukaryota</taxon>
        <taxon>Sar</taxon>
        <taxon>Stramenopiles</taxon>
        <taxon>Oomycota</taxon>
        <taxon>Peronosporomycetes</taxon>
        <taxon>Peronosporales</taxon>
        <taxon>Peronosporaceae</taxon>
        <taxon>Phytophthora</taxon>
    </lineage>
</organism>
<feature type="region of interest" description="Disordered" evidence="1">
    <location>
        <begin position="176"/>
        <end position="202"/>
    </location>
</feature>
<dbReference type="EMBL" id="QXFU01000029">
    <property type="protein sequence ID" value="KAE9047369.1"/>
    <property type="molecule type" value="Genomic_DNA"/>
</dbReference>
<evidence type="ECO:0000313" key="5">
    <source>
        <dbReference type="Proteomes" id="UP000435112"/>
    </source>
</evidence>
<sequence>MADYLFLKSKHEGLPHLGGAQLQSRWRTYIKKFRETLDISLHQTGMGLTNADIAKGITTIEEKLEHMCPEFSRMKVVFGELPNIRPAGTVELGIPSVVAKRIREADTSASACTNTADESSSTEQDTQMSSNYYPGAESDTSTYYGDDVRAACVPRARDEALPNLVLGLCFRADEDSAEQMPTSNDAQQSPAKPAGSLEPLPLSTEHAHVPMNELIPAASLFDAIQSGNVDELQFTEGSEAVRAGARRSTLEQDLFNISSTSSGSSDSEEENSNQQHTALTAAPTKTASNRKNPQRQSGSDQASSRRTAASKLSGTKRKPSESGRSAKKNGSKKTRTSAHQKNVSLAEAHLEVSLKKQEMHQGYLREQLKFIKKNWTEEKSAMLQQQQIDRERREEEAKARKATERHQIFLALINQGKTPSEIKELLQVYDNQV</sequence>
<evidence type="ECO:0000313" key="2">
    <source>
        <dbReference type="EMBL" id="KAE9047369.1"/>
    </source>
</evidence>
<gene>
    <name evidence="3" type="ORF">PR001_g910</name>
    <name evidence="2" type="ORF">PR002_g1084</name>
</gene>
<dbReference type="OrthoDB" id="124484at2759"/>